<dbReference type="EC" id="6.1.1.19" evidence="1"/>
<organism evidence="9 10">
    <name type="scientific">Actinacidiphila acididurans</name>
    <dbReference type="NCBI Taxonomy" id="2784346"/>
    <lineage>
        <taxon>Bacteria</taxon>
        <taxon>Bacillati</taxon>
        <taxon>Actinomycetota</taxon>
        <taxon>Actinomycetes</taxon>
        <taxon>Kitasatosporales</taxon>
        <taxon>Streptomycetaceae</taxon>
        <taxon>Actinacidiphila</taxon>
    </lineage>
</organism>
<dbReference type="SMART" id="SM01016">
    <property type="entry name" value="Arg_tRNA_synt_N"/>
    <property type="match status" value="1"/>
</dbReference>
<sequence length="337" mass="36165">MTPAELSRAVMTAVRRAVAADELPPVDVPERVVVQRPPRPGCGDYATNVALQLAGPAGRTPHEVAEVIARRLRKEPGIAQVEVADPGFLNITLDAQAYGDVVRQVRTQGARYGHGDGLSDEAVTVRAAPDDPRGRVVAEVVNRLARATGAPPADPPEPLLLAPAHPGEPPTDLGPDEIRWALLRPPAEDTPRLDPALLTQHETNPLFRVRYAHARAQAVLRNAHDLGVDVDAPAPYGQGDGEGAYHHPAETELLGLIADFPRVVETAARRRAPDRVARHLERLADAYFRFHDECPALPKGDEKPSALHAARARLTDATGIVLATGLHLLGITAPDHL</sequence>
<feature type="region of interest" description="Disordered" evidence="6">
    <location>
        <begin position="147"/>
        <end position="173"/>
    </location>
</feature>
<evidence type="ECO:0000256" key="2">
    <source>
        <dbReference type="ARBA" id="ARBA00022598"/>
    </source>
</evidence>
<dbReference type="Pfam" id="PF03485">
    <property type="entry name" value="Arg_tRNA_synt_N"/>
    <property type="match status" value="1"/>
</dbReference>
<evidence type="ECO:0000259" key="8">
    <source>
        <dbReference type="SMART" id="SM01016"/>
    </source>
</evidence>
<dbReference type="GO" id="GO:0016874">
    <property type="term" value="F:ligase activity"/>
    <property type="evidence" value="ECO:0007669"/>
    <property type="project" value="UniProtKB-KW"/>
</dbReference>
<evidence type="ECO:0000256" key="5">
    <source>
        <dbReference type="ARBA" id="ARBA00049339"/>
    </source>
</evidence>
<dbReference type="InterPro" id="IPR005148">
    <property type="entry name" value="Arg-tRNA-synth_N"/>
</dbReference>
<dbReference type="SMART" id="SM00836">
    <property type="entry name" value="DALR_1"/>
    <property type="match status" value="1"/>
</dbReference>
<comment type="caution">
    <text evidence="9">The sequence shown here is derived from an EMBL/GenBank/DDBJ whole genome shotgun (WGS) entry which is preliminary data.</text>
</comment>
<reference evidence="9 10" key="1">
    <citation type="submission" date="2021-01" db="EMBL/GenBank/DDBJ databases">
        <title>Streptomyces acididurans sp. nov., isolated from a peat swamp forest soil.</title>
        <authorList>
            <person name="Chantavorakit T."/>
            <person name="Duangmal K."/>
        </authorList>
    </citation>
    <scope>NUCLEOTIDE SEQUENCE [LARGE SCALE GENOMIC DNA]</scope>
    <source>
        <strain evidence="9 10">KK5PA1</strain>
    </source>
</reference>
<feature type="domain" description="DALR anticodon binding" evidence="7">
    <location>
        <begin position="209"/>
        <end position="337"/>
    </location>
</feature>
<protein>
    <recommendedName>
        <fullName evidence="1">arginine--tRNA ligase</fullName>
        <ecNumber evidence="1">6.1.1.19</ecNumber>
    </recommendedName>
</protein>
<evidence type="ECO:0000259" key="7">
    <source>
        <dbReference type="SMART" id="SM00836"/>
    </source>
</evidence>
<keyword evidence="2 9" id="KW-0436">Ligase</keyword>
<dbReference type="InterPro" id="IPR009080">
    <property type="entry name" value="tRNAsynth_Ia_anticodon-bd"/>
</dbReference>
<evidence type="ECO:0000256" key="4">
    <source>
        <dbReference type="ARBA" id="ARBA00022840"/>
    </source>
</evidence>
<evidence type="ECO:0000313" key="10">
    <source>
        <dbReference type="Proteomes" id="UP000749040"/>
    </source>
</evidence>
<dbReference type="Gene3D" id="3.30.1360.70">
    <property type="entry name" value="Arginyl tRNA synthetase N-terminal domain"/>
    <property type="match status" value="1"/>
</dbReference>
<evidence type="ECO:0000256" key="1">
    <source>
        <dbReference type="ARBA" id="ARBA00012837"/>
    </source>
</evidence>
<keyword evidence="4" id="KW-0067">ATP-binding</keyword>
<dbReference type="Gene3D" id="1.10.730.10">
    <property type="entry name" value="Isoleucyl-tRNA Synthetase, Domain 1"/>
    <property type="match status" value="1"/>
</dbReference>
<keyword evidence="3" id="KW-0547">Nucleotide-binding</keyword>
<dbReference type="PANTHER" id="PTHR11956:SF5">
    <property type="entry name" value="ARGININE--TRNA LIGASE, CYTOPLASMIC"/>
    <property type="match status" value="1"/>
</dbReference>
<keyword evidence="10" id="KW-1185">Reference proteome</keyword>
<dbReference type="SUPFAM" id="SSF47323">
    <property type="entry name" value="Anticodon-binding domain of a subclass of class I aminoacyl-tRNA synthetases"/>
    <property type="match status" value="1"/>
</dbReference>
<comment type="catalytic activity">
    <reaction evidence="5">
        <text>tRNA(Arg) + L-arginine + ATP = L-arginyl-tRNA(Arg) + AMP + diphosphate</text>
        <dbReference type="Rhea" id="RHEA:20301"/>
        <dbReference type="Rhea" id="RHEA-COMP:9658"/>
        <dbReference type="Rhea" id="RHEA-COMP:9673"/>
        <dbReference type="ChEBI" id="CHEBI:30616"/>
        <dbReference type="ChEBI" id="CHEBI:32682"/>
        <dbReference type="ChEBI" id="CHEBI:33019"/>
        <dbReference type="ChEBI" id="CHEBI:78442"/>
        <dbReference type="ChEBI" id="CHEBI:78513"/>
        <dbReference type="ChEBI" id="CHEBI:456215"/>
        <dbReference type="EC" id="6.1.1.19"/>
    </reaction>
</comment>
<gene>
    <name evidence="9" type="ORF">ITX44_03860</name>
</gene>
<proteinExistence type="predicted"/>
<dbReference type="InterPro" id="IPR001278">
    <property type="entry name" value="Arg-tRNA-ligase"/>
</dbReference>
<evidence type="ECO:0000256" key="6">
    <source>
        <dbReference type="SAM" id="MobiDB-lite"/>
    </source>
</evidence>
<accession>A0ABS2TK12</accession>
<dbReference type="SUPFAM" id="SSF55190">
    <property type="entry name" value="Arginyl-tRNA synthetase (ArgRS), N-terminal 'additional' domain"/>
    <property type="match status" value="1"/>
</dbReference>
<dbReference type="PANTHER" id="PTHR11956">
    <property type="entry name" value="ARGINYL-TRNA SYNTHETASE"/>
    <property type="match status" value="1"/>
</dbReference>
<feature type="domain" description="Arginyl tRNA synthetase N-terminal" evidence="8">
    <location>
        <begin position="4"/>
        <end position="93"/>
    </location>
</feature>
<dbReference type="RefSeq" id="WP_205355550.1">
    <property type="nucleotide sequence ID" value="NZ_JADKYB010000002.1"/>
</dbReference>
<dbReference type="NCBIfam" id="NF045898">
    <property type="entry name" value="ArgS_rel_codon"/>
    <property type="match status" value="1"/>
</dbReference>
<dbReference type="Proteomes" id="UP000749040">
    <property type="component" value="Unassembled WGS sequence"/>
</dbReference>
<dbReference type="EMBL" id="JADKYB010000002">
    <property type="protein sequence ID" value="MBM9503679.1"/>
    <property type="molecule type" value="Genomic_DNA"/>
</dbReference>
<dbReference type="InterPro" id="IPR008909">
    <property type="entry name" value="DALR_anticod-bd"/>
</dbReference>
<evidence type="ECO:0000256" key="3">
    <source>
        <dbReference type="ARBA" id="ARBA00022741"/>
    </source>
</evidence>
<name>A0ABS2TK12_9ACTN</name>
<evidence type="ECO:0000313" key="9">
    <source>
        <dbReference type="EMBL" id="MBM9503679.1"/>
    </source>
</evidence>
<dbReference type="InterPro" id="IPR036695">
    <property type="entry name" value="Arg-tRNA-synth_N_sf"/>
</dbReference>
<dbReference type="Pfam" id="PF05746">
    <property type="entry name" value="DALR_1"/>
    <property type="match status" value="1"/>
</dbReference>